<dbReference type="PANTHER" id="PTHR11214">
    <property type="entry name" value="BETA-1,3-N-ACETYLGLUCOSAMINYLTRANSFERASE"/>
    <property type="match status" value="1"/>
</dbReference>
<evidence type="ECO:0000256" key="1">
    <source>
        <dbReference type="ARBA" id="ARBA00004323"/>
    </source>
</evidence>
<evidence type="ECO:0000256" key="3">
    <source>
        <dbReference type="ARBA" id="ARBA00022676"/>
    </source>
</evidence>
<dbReference type="EC" id="2.4.1.-" evidence="11"/>
<gene>
    <name evidence="12" type="ORF">SNE40_023101</name>
</gene>
<organism evidence="12 13">
    <name type="scientific">Patella caerulea</name>
    <name type="common">Rayed Mediterranean limpet</name>
    <dbReference type="NCBI Taxonomy" id="87958"/>
    <lineage>
        <taxon>Eukaryota</taxon>
        <taxon>Metazoa</taxon>
        <taxon>Spiralia</taxon>
        <taxon>Lophotrochozoa</taxon>
        <taxon>Mollusca</taxon>
        <taxon>Gastropoda</taxon>
        <taxon>Patellogastropoda</taxon>
        <taxon>Patelloidea</taxon>
        <taxon>Patellidae</taxon>
        <taxon>Patella</taxon>
    </lineage>
</organism>
<keyword evidence="3 11" id="KW-0328">Glycosyltransferase</keyword>
<dbReference type="GO" id="GO:0016758">
    <property type="term" value="F:hexosyltransferase activity"/>
    <property type="evidence" value="ECO:0007669"/>
    <property type="project" value="InterPro"/>
</dbReference>
<evidence type="ECO:0000256" key="5">
    <source>
        <dbReference type="ARBA" id="ARBA00022692"/>
    </source>
</evidence>
<name>A0AAN8J433_PATCE</name>
<dbReference type="AlphaFoldDB" id="A0AAN8J433"/>
<proteinExistence type="inferred from homology"/>
<keyword evidence="5 11" id="KW-0812">Transmembrane</keyword>
<keyword evidence="8 11" id="KW-0333">Golgi apparatus</keyword>
<feature type="transmembrane region" description="Helical" evidence="11">
    <location>
        <begin position="12"/>
        <end position="36"/>
    </location>
</feature>
<keyword evidence="7 11" id="KW-1133">Transmembrane helix</keyword>
<keyword evidence="6 11" id="KW-0735">Signal-anchor</keyword>
<dbReference type="FunFam" id="3.90.550.50:FF:000001">
    <property type="entry name" value="Hexosyltransferase"/>
    <property type="match status" value="1"/>
</dbReference>
<evidence type="ECO:0000313" key="13">
    <source>
        <dbReference type="Proteomes" id="UP001347796"/>
    </source>
</evidence>
<protein>
    <recommendedName>
        <fullName evidence="11">Hexosyltransferase</fullName>
        <ecNumber evidence="11">2.4.1.-</ecNumber>
    </recommendedName>
</protein>
<evidence type="ECO:0000313" key="12">
    <source>
        <dbReference type="EMBL" id="KAK6166400.1"/>
    </source>
</evidence>
<dbReference type="InterPro" id="IPR029044">
    <property type="entry name" value="Nucleotide-diphossugar_trans"/>
</dbReference>
<comment type="caution">
    <text evidence="12">The sequence shown here is derived from an EMBL/GenBank/DDBJ whole genome shotgun (WGS) entry which is preliminary data.</text>
</comment>
<keyword evidence="4" id="KW-0808">Transferase</keyword>
<comment type="similarity">
    <text evidence="2 11">Belongs to the glycosyltransferase 31 family.</text>
</comment>
<keyword evidence="13" id="KW-1185">Reference proteome</keyword>
<reference evidence="12 13" key="1">
    <citation type="submission" date="2024-01" db="EMBL/GenBank/DDBJ databases">
        <title>The genome of the rayed Mediterranean limpet Patella caerulea (Linnaeus, 1758).</title>
        <authorList>
            <person name="Anh-Thu Weber A."/>
            <person name="Halstead-Nussloch G."/>
        </authorList>
    </citation>
    <scope>NUCLEOTIDE SEQUENCE [LARGE SCALE GENOMIC DNA]</scope>
    <source>
        <strain evidence="12">AATW-2023a</strain>
        <tissue evidence="12">Whole specimen</tissue>
    </source>
</reference>
<evidence type="ECO:0000256" key="4">
    <source>
        <dbReference type="ARBA" id="ARBA00022679"/>
    </source>
</evidence>
<keyword evidence="10" id="KW-0325">Glycoprotein</keyword>
<evidence type="ECO:0000256" key="2">
    <source>
        <dbReference type="ARBA" id="ARBA00008661"/>
    </source>
</evidence>
<sequence length="355" mass="40262">MPSMDSFFQLKTYLVIVSLITVFVILNLLGSMRYIYAYKEIMKRIEIPTSSNMYVYLMNNSPTSDNKVTISKAEIVPTPTARPNNCTACFLHDFKYMVPNEAVCNVKGNNSVELFAFIFTIHSNSEQRNAIRNTWMSFARNNTSNIRYIFLLGKSSNDELNKKVVEEATIFNDIVMEDFHDSYMNLTYKTMMGFKYVTKFCNHAKYVLKIDDDIWLNMPSLLKLLEKEGNKLITAVGGACHATAGPIRSKSSKWYASFASYPSNSYPGFCSGTGYVLSADVAQKVYEVSKNVPFFHLEDVYVSLCIKKLNYKLIPFPGFMKGWSKNNLCAMKSDATRTCHQVPPNILTSVWAAAC</sequence>
<evidence type="ECO:0000256" key="9">
    <source>
        <dbReference type="ARBA" id="ARBA00023136"/>
    </source>
</evidence>
<dbReference type="Proteomes" id="UP001347796">
    <property type="component" value="Unassembled WGS sequence"/>
</dbReference>
<evidence type="ECO:0000256" key="11">
    <source>
        <dbReference type="RuleBase" id="RU363063"/>
    </source>
</evidence>
<dbReference type="GO" id="GO:0000139">
    <property type="term" value="C:Golgi membrane"/>
    <property type="evidence" value="ECO:0007669"/>
    <property type="project" value="UniProtKB-SubCell"/>
</dbReference>
<dbReference type="SUPFAM" id="SSF53448">
    <property type="entry name" value="Nucleotide-diphospho-sugar transferases"/>
    <property type="match status" value="1"/>
</dbReference>
<dbReference type="GO" id="GO:0006493">
    <property type="term" value="P:protein O-linked glycosylation"/>
    <property type="evidence" value="ECO:0007669"/>
    <property type="project" value="TreeGrafter"/>
</dbReference>
<evidence type="ECO:0000256" key="7">
    <source>
        <dbReference type="ARBA" id="ARBA00022989"/>
    </source>
</evidence>
<dbReference type="Pfam" id="PF01762">
    <property type="entry name" value="Galactosyl_T"/>
    <property type="match status" value="1"/>
</dbReference>
<accession>A0AAN8J433</accession>
<dbReference type="PANTHER" id="PTHR11214:SF314">
    <property type="entry name" value="HEXOSYLTRANSFERASE"/>
    <property type="match status" value="1"/>
</dbReference>
<evidence type="ECO:0000256" key="8">
    <source>
        <dbReference type="ARBA" id="ARBA00023034"/>
    </source>
</evidence>
<dbReference type="EMBL" id="JAZGQO010000021">
    <property type="protein sequence ID" value="KAK6166400.1"/>
    <property type="molecule type" value="Genomic_DNA"/>
</dbReference>
<evidence type="ECO:0000256" key="10">
    <source>
        <dbReference type="ARBA" id="ARBA00023180"/>
    </source>
</evidence>
<comment type="subcellular location">
    <subcellularLocation>
        <location evidence="1 11">Golgi apparatus membrane</location>
        <topology evidence="1 11">Single-pass type II membrane protein</topology>
    </subcellularLocation>
</comment>
<keyword evidence="9 11" id="KW-0472">Membrane</keyword>
<dbReference type="InterPro" id="IPR002659">
    <property type="entry name" value="Glyco_trans_31"/>
</dbReference>
<evidence type="ECO:0000256" key="6">
    <source>
        <dbReference type="ARBA" id="ARBA00022968"/>
    </source>
</evidence>
<dbReference type="Gene3D" id="3.90.550.50">
    <property type="match status" value="1"/>
</dbReference>